<feature type="chain" id="PRO_5024276195" description="DUF4198 domain-containing protein" evidence="2">
    <location>
        <begin position="26"/>
        <end position="290"/>
    </location>
</feature>
<accession>A0A5K7ZP82</accession>
<evidence type="ECO:0000256" key="1">
    <source>
        <dbReference type="SAM" id="MobiDB-lite"/>
    </source>
</evidence>
<evidence type="ECO:0000313" key="4">
    <source>
        <dbReference type="Proteomes" id="UP000425960"/>
    </source>
</evidence>
<sequence length="290" mass="31382">MLRKTYVVLMVTLFCSLVFGGAVHAHNLWLNPDNYFPAVGTTVEIGIGWGHKYPANRVDQQIRDGQLEAIQAVDPNGGTVDLTKISTGKYQLAIDKPGAWLITARIKPGFFTMTPDGRKWGNKKAVENAVKCTNFHIQAKTVLIAGGSAKNLGGAAGQTVEIIPITDPSGIKAGDELAVQVLFNGKPLADASLKATYAGFGPQGMDHHHQKPPAKPEGAPPKPPADGKKPPRHKSHYPVETTTDAQGKAVLQLKNSGYWMIMLSHRCPFADSATCDEYMYNMAFTFEVSK</sequence>
<dbReference type="Proteomes" id="UP000425960">
    <property type="component" value="Chromosome"/>
</dbReference>
<evidence type="ECO:0008006" key="5">
    <source>
        <dbReference type="Google" id="ProtNLM"/>
    </source>
</evidence>
<dbReference type="AlphaFoldDB" id="A0A5K7ZP82"/>
<evidence type="ECO:0000313" key="3">
    <source>
        <dbReference type="EMBL" id="BBO82317.1"/>
    </source>
</evidence>
<name>A0A5K7ZP82_9BACT</name>
<feature type="region of interest" description="Disordered" evidence="1">
    <location>
        <begin position="199"/>
        <end position="243"/>
    </location>
</feature>
<reference evidence="3 4" key="1">
    <citation type="submission" date="2019-11" db="EMBL/GenBank/DDBJ databases">
        <title>Comparative genomics of hydrocarbon-degrading Desulfosarcina strains.</title>
        <authorList>
            <person name="Watanabe M."/>
            <person name="Kojima H."/>
            <person name="Fukui M."/>
        </authorList>
    </citation>
    <scope>NUCLEOTIDE SEQUENCE [LARGE SCALE GENOMIC DNA]</scope>
    <source>
        <strain evidence="3 4">28bB2T</strain>
    </source>
</reference>
<gene>
    <name evidence="3" type="ORF">DSCO28_28830</name>
</gene>
<keyword evidence="2" id="KW-0732">Signal</keyword>
<protein>
    <recommendedName>
        <fullName evidence="5">DUF4198 domain-containing protein</fullName>
    </recommendedName>
</protein>
<proteinExistence type="predicted"/>
<feature type="compositionally biased region" description="Pro residues" evidence="1">
    <location>
        <begin position="213"/>
        <end position="224"/>
    </location>
</feature>
<dbReference type="KEGG" id="dov:DSCO28_28830"/>
<dbReference type="EMBL" id="AP021876">
    <property type="protein sequence ID" value="BBO82317.1"/>
    <property type="molecule type" value="Genomic_DNA"/>
</dbReference>
<dbReference type="Pfam" id="PF10670">
    <property type="entry name" value="DUF4198"/>
    <property type="match status" value="1"/>
</dbReference>
<evidence type="ECO:0000256" key="2">
    <source>
        <dbReference type="SAM" id="SignalP"/>
    </source>
</evidence>
<organism evidence="3 4">
    <name type="scientific">Desulfosarcina ovata subsp. sediminis</name>
    <dbReference type="NCBI Taxonomy" id="885957"/>
    <lineage>
        <taxon>Bacteria</taxon>
        <taxon>Pseudomonadati</taxon>
        <taxon>Thermodesulfobacteriota</taxon>
        <taxon>Desulfobacteria</taxon>
        <taxon>Desulfobacterales</taxon>
        <taxon>Desulfosarcinaceae</taxon>
        <taxon>Desulfosarcina</taxon>
    </lineage>
</organism>
<dbReference type="RefSeq" id="WP_155322807.1">
    <property type="nucleotide sequence ID" value="NZ_AP021876.1"/>
</dbReference>
<dbReference type="InterPro" id="IPR019613">
    <property type="entry name" value="DUF4198"/>
</dbReference>
<feature type="signal peptide" evidence="2">
    <location>
        <begin position="1"/>
        <end position="25"/>
    </location>
</feature>